<feature type="region of interest" description="Disordered" evidence="2">
    <location>
        <begin position="920"/>
        <end position="986"/>
    </location>
</feature>
<keyword evidence="3" id="KW-1133">Transmembrane helix</keyword>
<gene>
    <name evidence="5" type="ORF">ANACAC_00505</name>
</gene>
<dbReference type="InterPro" id="IPR042229">
    <property type="entry name" value="Listeria/Bacterioides_rpt_sf"/>
</dbReference>
<evidence type="ECO:0000256" key="1">
    <source>
        <dbReference type="ARBA" id="ARBA00004196"/>
    </source>
</evidence>
<dbReference type="InterPro" id="IPR013378">
    <property type="entry name" value="InlB-like_B-rpt"/>
</dbReference>
<feature type="compositionally biased region" description="Low complexity" evidence="2">
    <location>
        <begin position="56"/>
        <end position="66"/>
    </location>
</feature>
<feature type="region of interest" description="Disordered" evidence="2">
    <location>
        <begin position="855"/>
        <end position="881"/>
    </location>
</feature>
<accession>B0MAD0</accession>
<dbReference type="EMBL" id="ABAX03000003">
    <property type="protein sequence ID" value="EDR98971.1"/>
    <property type="molecule type" value="Genomic_DNA"/>
</dbReference>
<reference evidence="5" key="2">
    <citation type="submission" date="2013-11" db="EMBL/GenBank/DDBJ databases">
        <title>Draft genome sequence of Anaerostipes caccae (DSM 14662).</title>
        <authorList>
            <person name="Sudarsanam P."/>
            <person name="Ley R."/>
            <person name="Guruge J."/>
            <person name="Turnbaugh P.J."/>
            <person name="Mahowald M."/>
            <person name="Liep D."/>
            <person name="Gordon J."/>
        </authorList>
    </citation>
    <scope>NUCLEOTIDE SEQUENCE</scope>
    <source>
        <strain evidence="5">DSM 14662</strain>
    </source>
</reference>
<evidence type="ECO:0000256" key="2">
    <source>
        <dbReference type="SAM" id="MobiDB-lite"/>
    </source>
</evidence>
<dbReference type="AlphaFoldDB" id="B0MAD0"/>
<reference evidence="5" key="1">
    <citation type="submission" date="2007-11" db="EMBL/GenBank/DDBJ databases">
        <authorList>
            <person name="Fulton L."/>
            <person name="Clifton S."/>
            <person name="Fulton B."/>
            <person name="Xu J."/>
            <person name="Minx P."/>
            <person name="Pepin K.H."/>
            <person name="Johnson M."/>
            <person name="Thiruvilangam P."/>
            <person name="Bhonagiri V."/>
            <person name="Nash W.E."/>
            <person name="Mardis E.R."/>
            <person name="Wilson R.K."/>
        </authorList>
    </citation>
    <scope>NUCLEOTIDE SEQUENCE [LARGE SCALE GENOMIC DNA]</scope>
    <source>
        <strain evidence="5">DSM 14662</strain>
    </source>
</reference>
<dbReference type="Gene3D" id="2.60.40.4270">
    <property type="entry name" value="Listeria-Bacteroides repeat domain"/>
    <property type="match status" value="1"/>
</dbReference>
<proteinExistence type="predicted"/>
<organism evidence="5 6">
    <name type="scientific">Anaerostipes caccae (strain DSM 14662 / CCUG 47493 / JCM 13470 / NCIMB 13811 / L1-92)</name>
    <dbReference type="NCBI Taxonomy" id="411490"/>
    <lineage>
        <taxon>Bacteria</taxon>
        <taxon>Bacillati</taxon>
        <taxon>Bacillota</taxon>
        <taxon>Clostridia</taxon>
        <taxon>Lachnospirales</taxon>
        <taxon>Lachnospiraceae</taxon>
        <taxon>Anaerostipes</taxon>
    </lineage>
</organism>
<feature type="chain" id="PRO_5002750320" evidence="4">
    <location>
        <begin position="39"/>
        <end position="1018"/>
    </location>
</feature>
<protein>
    <submittedName>
        <fullName evidence="5">Repeat protein</fullName>
    </submittedName>
</protein>
<evidence type="ECO:0000256" key="4">
    <source>
        <dbReference type="SAM" id="SignalP"/>
    </source>
</evidence>
<feature type="compositionally biased region" description="Basic and acidic residues" evidence="2">
    <location>
        <begin position="872"/>
        <end position="881"/>
    </location>
</feature>
<feature type="region of interest" description="Disordered" evidence="2">
    <location>
        <begin position="40"/>
        <end position="86"/>
    </location>
</feature>
<keyword evidence="6" id="KW-1185">Reference proteome</keyword>
<evidence type="ECO:0000313" key="6">
    <source>
        <dbReference type="Proteomes" id="UP000004935"/>
    </source>
</evidence>
<evidence type="ECO:0000313" key="5">
    <source>
        <dbReference type="EMBL" id="EDR98971.1"/>
    </source>
</evidence>
<dbReference type="GO" id="GO:0030313">
    <property type="term" value="C:cell envelope"/>
    <property type="evidence" value="ECO:0007669"/>
    <property type="project" value="UniProtKB-SubCell"/>
</dbReference>
<dbReference type="NCBIfam" id="TIGR02543">
    <property type="entry name" value="List_Bact_rpt"/>
    <property type="match status" value="1"/>
</dbReference>
<keyword evidence="3" id="KW-0812">Transmembrane</keyword>
<dbReference type="STRING" id="411490.ANACAC_00505"/>
<keyword evidence="3" id="KW-0472">Membrane</keyword>
<keyword evidence="4" id="KW-0732">Signal</keyword>
<comment type="caution">
    <text evidence="5">The sequence shown here is derived from an EMBL/GenBank/DDBJ whole genome shotgun (WGS) entry which is preliminary data.</text>
</comment>
<feature type="compositionally biased region" description="Basic and acidic residues" evidence="2">
    <location>
        <begin position="920"/>
        <end position="947"/>
    </location>
</feature>
<dbReference type="eggNOG" id="ENOG5033B65">
    <property type="taxonomic scope" value="Bacteria"/>
</dbReference>
<evidence type="ECO:0000256" key="3">
    <source>
        <dbReference type="SAM" id="Phobius"/>
    </source>
</evidence>
<sequence length="1018" mass="110126">MKGKKMMRKMMRWKKVLAFGMAAIFFIGIIQDTGSINAAEEGTEQEDIASDIKNVTETSETITPETETSDGERKDKKKQDENPNIQKKVITRKKAGSDAKKKKLVNGQTLLDVSKGDIVIKVTGAAGGGLEEDETELNPEGYRITGTTEDHNVTVERGVTTGITLDNVDITCGKQPMDTPNRKLDCINVSHANVTILLIGTNRLTSYAGNPADVFDGYEGNALAKDGMDGELTIKCQKAGQEGHKCDDNCGSLYAGGNRDLYHAGAIGSTRRNAGNSSEAGFVNFTIEGGNIESVGGKHSPGLGGACCTTLLGGKSVNNIRISGGNVKVKGNEFCAGLGAGYHCDLNGLYITGGIVEAEGGANAPGIGSIEYPSKNIVISGGDTVVTAIGDEETGKPGIGTSSSSTENVVAIPDPGYQGYIQDGTGLKPDEYTFTAESPFQVKTSIVVGKFYTKVYFGHHRDENTVDNTTKEQIGANNIISKSGGTAFTEEQLKILSKVIGKKKDGTEYPLKELSIADKSQMQTINQAKTKGETGEFPLTFQTPDGTEVTIKVYLKEQGNDGVDFDPLNPSSVIGADNFAKETGGIEWTEDDVKQFAELKGKDSDGNDIALDDFSLDKEQLDEINKMKTDGKAGEFDLKFTDPEGNSVTVTVTLTGEFDQIKENPINHEIIKAQNVISKTGGNGFTEEQLKDITLLRAVDKDGNEIQKDKLSLSDITQLERINKAKESGKTGEFPLTFTTENGTEVTINVFLREEGTDGTKQKPGNASIAANHITQETGGIGFSREEIITLCDVKGKNQYGDTVPVKINEKQLEAINRAKQAGNTGVFPMTFSMSDGTSVTVNVTLTGEHKVTFDPNGGDYKPEDYTVTGGEKIKRPEDPKKDGYTFEGWYYTDENGKEQKWDFNDPLNQEIELKAKWKKDDEVSKNTEKDTKKDSEIKTPASDKKQASKKKNAKNKSDKKGEALPRWGQYQIKGKNSGKAGVAETSDEKMPFEILVLLMVSGSVSAGILFRNYNRRK</sequence>
<feature type="signal peptide" evidence="4">
    <location>
        <begin position="1"/>
        <end position="38"/>
    </location>
</feature>
<feature type="compositionally biased region" description="Basic and acidic residues" evidence="2">
    <location>
        <begin position="70"/>
        <end position="81"/>
    </location>
</feature>
<dbReference type="HOGENOM" id="CLU_008103_0_0_9"/>
<dbReference type="Proteomes" id="UP000004935">
    <property type="component" value="Unassembled WGS sequence"/>
</dbReference>
<dbReference type="Pfam" id="PF09479">
    <property type="entry name" value="Flg_new"/>
    <property type="match status" value="1"/>
</dbReference>
<comment type="subcellular location">
    <subcellularLocation>
        <location evidence="1">Cell envelope</location>
    </subcellularLocation>
</comment>
<feature type="transmembrane region" description="Helical" evidence="3">
    <location>
        <begin position="995"/>
        <end position="1014"/>
    </location>
</feature>
<name>B0MAD0_ANACD</name>